<feature type="active site" description="Charge relay system" evidence="5">
    <location>
        <position position="251"/>
    </location>
</feature>
<evidence type="ECO:0000256" key="3">
    <source>
        <dbReference type="ARBA" id="ARBA00022801"/>
    </source>
</evidence>
<name>A0A1L9AZ56_9BACT</name>
<dbReference type="InterPro" id="IPR023827">
    <property type="entry name" value="Peptidase_S8_Asp-AS"/>
</dbReference>
<protein>
    <recommendedName>
        <fullName evidence="7">Peptidase S8/S53 domain-containing protein</fullName>
    </recommendedName>
</protein>
<reference evidence="9" key="1">
    <citation type="submission" date="2016-11" db="EMBL/GenBank/DDBJ databases">
        <authorList>
            <person name="Shukria A."/>
            <person name="Stevens D.C."/>
        </authorList>
    </citation>
    <scope>NUCLEOTIDE SEQUENCE [LARGE SCALE GENOMIC DNA]</scope>
    <source>
        <strain evidence="9">Cbfe23</strain>
    </source>
</reference>
<dbReference type="PANTHER" id="PTHR43806:SF11">
    <property type="entry name" value="CEREVISIN-RELATED"/>
    <property type="match status" value="1"/>
</dbReference>
<dbReference type="GO" id="GO:0004252">
    <property type="term" value="F:serine-type endopeptidase activity"/>
    <property type="evidence" value="ECO:0007669"/>
    <property type="project" value="UniProtKB-UniRule"/>
</dbReference>
<evidence type="ECO:0000259" key="7">
    <source>
        <dbReference type="Pfam" id="PF00082"/>
    </source>
</evidence>
<sequence>MQAVERGSEAASQLEGGFDERLLLKLSVEGLADPSALLTIPELDVVSQEEKSVVAVFSTEKARAEFESRLNDLAGGRSALREDILFAIQDIGTWGRENRLGHSLRPALPLAQDADIVVDAELWPLENSRERKLMLESFKDWCREHGASVLDDVNHPNAVLARIRCSAQVLEKTLLNRDVRRIELPPRIHSPAQLHRLPLNEYSEVMPPPDDAPGVVVLDSGLTAAHPFLAAAVGEAASYLDGKGPADENGHGTMVAGLALYGDVLKYVEQRAFVPELRLFSGRVTDEMNESPAEFLEKVIPRAVEYFADTYGCRVFNVSIGDSNRPYLGSHVGPLAAVLDTLARERDVLFVVSAGNYEGSSTGPADWRGDYPKYLLEDEEARIIDPAPALNALTVGSLARYEKSRMAHRHANDPGHQPIAREGQPSPFSRTGPTIRGAIKPDVVDFGGNWFIDTRAGNTPMGAYELGETSTSNQPHTGNLLGANSGTSFAAPRVAHLASRLLGRYPEASTNLIRALIVAHADAPDASLNLVKKDKNQLLRLVGYGQPDFEAALNSSEQRVTLVCDERLGEDQTHFFEVPIPADFLAPPNRRERRIRVALAHMPYVRSTRLDYKGSDFSFKLVRAPSIASILGVYKKTKKANRLKPQGEVTEMWPSANARGGGTVQAATWRVMQTGDRWNSEKLFVVVTRTVKKWAQGRVPEEPYGLVVLLDDRNRAESRLYSQLRAQFQQRVRPRVRV</sequence>
<evidence type="ECO:0000256" key="6">
    <source>
        <dbReference type="SAM" id="MobiDB-lite"/>
    </source>
</evidence>
<evidence type="ECO:0000256" key="2">
    <source>
        <dbReference type="ARBA" id="ARBA00022670"/>
    </source>
</evidence>
<feature type="active site" description="Charge relay system" evidence="5">
    <location>
        <position position="488"/>
    </location>
</feature>
<dbReference type="InterPro" id="IPR015500">
    <property type="entry name" value="Peptidase_S8_subtilisin-rel"/>
</dbReference>
<organism evidence="8 9">
    <name type="scientific">Cystobacter ferrugineus</name>
    <dbReference type="NCBI Taxonomy" id="83449"/>
    <lineage>
        <taxon>Bacteria</taxon>
        <taxon>Pseudomonadati</taxon>
        <taxon>Myxococcota</taxon>
        <taxon>Myxococcia</taxon>
        <taxon>Myxococcales</taxon>
        <taxon>Cystobacterineae</taxon>
        <taxon>Archangiaceae</taxon>
        <taxon>Cystobacter</taxon>
    </lineage>
</organism>
<evidence type="ECO:0000256" key="5">
    <source>
        <dbReference type="PROSITE-ProRule" id="PRU01240"/>
    </source>
</evidence>
<dbReference type="EMBL" id="MPIN01000015">
    <property type="protein sequence ID" value="OJH35290.1"/>
    <property type="molecule type" value="Genomic_DNA"/>
</dbReference>
<accession>A0A1L9AZ56</accession>
<dbReference type="PANTHER" id="PTHR43806">
    <property type="entry name" value="PEPTIDASE S8"/>
    <property type="match status" value="1"/>
</dbReference>
<comment type="caution">
    <text evidence="8">The sequence shown here is derived from an EMBL/GenBank/DDBJ whole genome shotgun (WGS) entry which is preliminary data.</text>
</comment>
<dbReference type="PROSITE" id="PS51892">
    <property type="entry name" value="SUBTILASE"/>
    <property type="match status" value="1"/>
</dbReference>
<dbReference type="InterPro" id="IPR050131">
    <property type="entry name" value="Peptidase_S8_subtilisin-like"/>
</dbReference>
<dbReference type="GO" id="GO:0006508">
    <property type="term" value="P:proteolysis"/>
    <property type="evidence" value="ECO:0007669"/>
    <property type="project" value="UniProtKB-KW"/>
</dbReference>
<dbReference type="PRINTS" id="PR00723">
    <property type="entry name" value="SUBTILISIN"/>
</dbReference>
<dbReference type="InterPro" id="IPR034074">
    <property type="entry name" value="Y4bN_pept_dom"/>
</dbReference>
<dbReference type="PROSITE" id="PS00136">
    <property type="entry name" value="SUBTILASE_ASP"/>
    <property type="match status" value="1"/>
</dbReference>
<feature type="region of interest" description="Disordered" evidence="6">
    <location>
        <begin position="406"/>
        <end position="436"/>
    </location>
</feature>
<evidence type="ECO:0000313" key="9">
    <source>
        <dbReference type="Proteomes" id="UP000182229"/>
    </source>
</evidence>
<evidence type="ECO:0000313" key="8">
    <source>
        <dbReference type="EMBL" id="OJH35290.1"/>
    </source>
</evidence>
<keyword evidence="3 5" id="KW-0378">Hydrolase</keyword>
<dbReference type="CDD" id="cd04847">
    <property type="entry name" value="Peptidases_S8_Subtilisin_like_2"/>
    <property type="match status" value="1"/>
</dbReference>
<proteinExistence type="inferred from homology"/>
<reference evidence="8 9" key="2">
    <citation type="submission" date="2016-12" db="EMBL/GenBank/DDBJ databases">
        <title>Draft Genome Sequence of Cystobacter ferrugineus Strain Cbfe23.</title>
        <authorList>
            <person name="Akbar S."/>
            <person name="Dowd S.E."/>
            <person name="Stevens D.C."/>
        </authorList>
    </citation>
    <scope>NUCLEOTIDE SEQUENCE [LARGE SCALE GENOMIC DNA]</scope>
    <source>
        <strain evidence="8 9">Cbfe23</strain>
    </source>
</reference>
<keyword evidence="9" id="KW-1185">Reference proteome</keyword>
<keyword evidence="4 5" id="KW-0720">Serine protease</keyword>
<dbReference type="SUPFAM" id="SSF52743">
    <property type="entry name" value="Subtilisin-like"/>
    <property type="match status" value="1"/>
</dbReference>
<dbReference type="Gene3D" id="3.40.50.200">
    <property type="entry name" value="Peptidase S8/S53 domain"/>
    <property type="match status" value="1"/>
</dbReference>
<feature type="domain" description="Peptidase S8/S53" evidence="7">
    <location>
        <begin position="215"/>
        <end position="545"/>
    </location>
</feature>
<keyword evidence="2 5" id="KW-0645">Protease</keyword>
<dbReference type="InterPro" id="IPR000209">
    <property type="entry name" value="Peptidase_S8/S53_dom"/>
</dbReference>
<dbReference type="Pfam" id="PF00082">
    <property type="entry name" value="Peptidase_S8"/>
    <property type="match status" value="1"/>
</dbReference>
<dbReference type="AlphaFoldDB" id="A0A1L9AZ56"/>
<gene>
    <name evidence="8" type="ORF">BON30_39275</name>
</gene>
<dbReference type="STRING" id="83449.BON30_39275"/>
<evidence type="ECO:0000256" key="4">
    <source>
        <dbReference type="ARBA" id="ARBA00022825"/>
    </source>
</evidence>
<dbReference type="Proteomes" id="UP000182229">
    <property type="component" value="Unassembled WGS sequence"/>
</dbReference>
<comment type="similarity">
    <text evidence="1 5">Belongs to the peptidase S8 family.</text>
</comment>
<dbReference type="InterPro" id="IPR036852">
    <property type="entry name" value="Peptidase_S8/S53_dom_sf"/>
</dbReference>
<evidence type="ECO:0000256" key="1">
    <source>
        <dbReference type="ARBA" id="ARBA00011073"/>
    </source>
</evidence>
<feature type="active site" description="Charge relay system" evidence="5">
    <location>
        <position position="219"/>
    </location>
</feature>